<evidence type="ECO:0000313" key="2">
    <source>
        <dbReference type="EMBL" id="SFI82854.1"/>
    </source>
</evidence>
<keyword evidence="3" id="KW-1185">Reference proteome</keyword>
<sequence length="202" mass="23088">MKPWLCWRAVCFNPNRIKHGGRSVMLEVTSWIWLLLVVFVLHDMEELIVVEEWLGKYNGVVIKKAPRWFKGMVEPSLTMSTAQFAVAVTCIFVVLASAVILTIFTWEERTFLPFFLVCLHVLFLHSFTHIGQSLLLRTYTPGVVTAVTLTLPYGLFAYSRLFTEGVITWSMVFSTLPYVVLIIPLLYGAHRLGQFVSKPKDT</sequence>
<dbReference type="Proteomes" id="UP000198915">
    <property type="component" value="Unassembled WGS sequence"/>
</dbReference>
<keyword evidence="1" id="KW-1133">Transmembrane helix</keyword>
<reference evidence="3" key="1">
    <citation type="submission" date="2016-10" db="EMBL/GenBank/DDBJ databases">
        <authorList>
            <person name="Varghese N."/>
            <person name="Submissions S."/>
        </authorList>
    </citation>
    <scope>NUCLEOTIDE SEQUENCE [LARGE SCALE GENOMIC DNA]</scope>
    <source>
        <strain evidence="3">OK042</strain>
    </source>
</reference>
<dbReference type="EMBL" id="FORT01000001">
    <property type="protein sequence ID" value="SFI82854.1"/>
    <property type="molecule type" value="Genomic_DNA"/>
</dbReference>
<evidence type="ECO:0000256" key="1">
    <source>
        <dbReference type="SAM" id="Phobius"/>
    </source>
</evidence>
<name>A0A1I3LDJ2_9BACL</name>
<feature type="transmembrane region" description="Helical" evidence="1">
    <location>
        <begin position="82"/>
        <end position="104"/>
    </location>
</feature>
<keyword evidence="1" id="KW-0472">Membrane</keyword>
<dbReference type="STRING" id="1884381.SAMN05518846_101273"/>
<proteinExistence type="predicted"/>
<evidence type="ECO:0000313" key="3">
    <source>
        <dbReference type="Proteomes" id="UP000198915"/>
    </source>
</evidence>
<dbReference type="InterPro" id="IPR025671">
    <property type="entry name" value="HXXEE"/>
</dbReference>
<dbReference type="AlphaFoldDB" id="A0A1I3LDJ2"/>
<feature type="transmembrane region" description="Helical" evidence="1">
    <location>
        <begin position="111"/>
        <end position="127"/>
    </location>
</feature>
<protein>
    <recommendedName>
        <fullName evidence="4">HXXEE domain-containing protein</fullName>
    </recommendedName>
</protein>
<organism evidence="2 3">
    <name type="scientific">Brevibacillus centrosporus</name>
    <dbReference type="NCBI Taxonomy" id="54910"/>
    <lineage>
        <taxon>Bacteria</taxon>
        <taxon>Bacillati</taxon>
        <taxon>Bacillota</taxon>
        <taxon>Bacilli</taxon>
        <taxon>Bacillales</taxon>
        <taxon>Paenibacillaceae</taxon>
        <taxon>Brevibacillus</taxon>
    </lineage>
</organism>
<evidence type="ECO:0008006" key="4">
    <source>
        <dbReference type="Google" id="ProtNLM"/>
    </source>
</evidence>
<accession>A0A1I3LDJ2</accession>
<dbReference type="Pfam" id="PF13787">
    <property type="entry name" value="HXXEE"/>
    <property type="match status" value="1"/>
</dbReference>
<keyword evidence="1" id="KW-0812">Transmembrane</keyword>
<feature type="transmembrane region" description="Helical" evidence="1">
    <location>
        <begin position="24"/>
        <end position="42"/>
    </location>
</feature>
<feature type="transmembrane region" description="Helical" evidence="1">
    <location>
        <begin position="139"/>
        <end position="159"/>
    </location>
</feature>
<gene>
    <name evidence="2" type="ORF">SAMN05518846_101273</name>
</gene>
<feature type="transmembrane region" description="Helical" evidence="1">
    <location>
        <begin position="166"/>
        <end position="187"/>
    </location>
</feature>